<reference evidence="4 5" key="1">
    <citation type="submission" date="2016-10" db="EMBL/GenBank/DDBJ databases">
        <authorList>
            <person name="de Groot N.N."/>
        </authorList>
    </citation>
    <scope>NUCLEOTIDE SEQUENCE [LARGE SCALE GENOMIC DNA]</scope>
    <source>
        <strain evidence="4 5">LMG 2247</strain>
    </source>
</reference>
<dbReference type="Pfam" id="PF05378">
    <property type="entry name" value="Hydant_A_N"/>
    <property type="match status" value="1"/>
</dbReference>
<dbReference type="GO" id="GO:0017168">
    <property type="term" value="F:5-oxoprolinase (ATP-hydrolyzing) activity"/>
    <property type="evidence" value="ECO:0007669"/>
    <property type="project" value="TreeGrafter"/>
</dbReference>
<dbReference type="InterPro" id="IPR049517">
    <property type="entry name" value="ACX-like_C"/>
</dbReference>
<dbReference type="PANTHER" id="PTHR11365">
    <property type="entry name" value="5-OXOPROLINASE RELATED"/>
    <property type="match status" value="1"/>
</dbReference>
<dbReference type="GO" id="GO:0005829">
    <property type="term" value="C:cytosol"/>
    <property type="evidence" value="ECO:0007669"/>
    <property type="project" value="TreeGrafter"/>
</dbReference>
<dbReference type="SUPFAM" id="SSF53067">
    <property type="entry name" value="Actin-like ATPase domain"/>
    <property type="match status" value="1"/>
</dbReference>
<evidence type="ECO:0000259" key="2">
    <source>
        <dbReference type="Pfam" id="PF05378"/>
    </source>
</evidence>
<organism evidence="4 5">
    <name type="scientific">Paraburkholderia phenazinium</name>
    <dbReference type="NCBI Taxonomy" id="60549"/>
    <lineage>
        <taxon>Bacteria</taxon>
        <taxon>Pseudomonadati</taxon>
        <taxon>Pseudomonadota</taxon>
        <taxon>Betaproteobacteria</taxon>
        <taxon>Burkholderiales</taxon>
        <taxon>Burkholderiaceae</taxon>
        <taxon>Paraburkholderia</taxon>
    </lineage>
</organism>
<dbReference type="InterPro" id="IPR045079">
    <property type="entry name" value="Oxoprolinase-like"/>
</dbReference>
<evidence type="ECO:0000313" key="4">
    <source>
        <dbReference type="EMBL" id="SDH98477.1"/>
    </source>
</evidence>
<dbReference type="OrthoDB" id="9768323at2"/>
<feature type="domain" description="Hydantoinase A/oxoprolinase" evidence="1">
    <location>
        <begin position="203"/>
        <end position="488"/>
    </location>
</feature>
<sequence>MGLRIGVDIGGSFADFAVLNDETGELKTLKVFSRPDSPGAEVLRGMEGLAERYGVDPREVAYFTHGTTVGVNAVVQRKGLKLGLITTRHFEDVLDIARLKGPDMYNLMSKRPAPLVPRERVFGIVERLNADGTVETPVDQASVLDALEKLRRAGCEGVVVSLLHSYRNPAHEHAVKAIIERAEPGLFVSCSCDVWPIIREYERTSTAVIGGYVQPKVSHYLSSLQRALRETGIAADMKVTKSNGGVMSAETGKTNCVQMILSGTASGVIGAAYVAQLCGLKHCMSLDIGGTTADVALIIDGEPQYATGEYIGDFQIHIPSVSVSSIGDGGGSIAWVDDFGVLKVGPESAGSNPGPVCYGRGGTRATITDAFAVMGVIGNASLGYNSVKVDHDAACRAIDALAQRLGSDRHRTAEAIVNVSVSGMYAGVSRIVSRFGIDPRTFSLLPFGGAGPMLACYFARALGMEQVVVPTAPGVLSALGGLIADTKNDFVKTTYYDLDAAALDALRDDARALETAARAWIAAETGGSGQPEGERSARITVSADMRYKGQSFEIDTPLELAWLQERNMTALSDAFHGEHARLYGHSDLTAKIQVVALRLVIASVTPKPALRPIEASEQAPVPDALVKVWMDGTFHDAALFHRAKLLAGQRIAGPAVIAQDDCTTCVLPGFTGRVDTYGNLILTYVGAN</sequence>
<dbReference type="InterPro" id="IPR008040">
    <property type="entry name" value="Hydant_A_N"/>
</dbReference>
<accession>A0A1G8GVR4</accession>
<proteinExistence type="predicted"/>
<dbReference type="InterPro" id="IPR002821">
    <property type="entry name" value="Hydantoinase_A"/>
</dbReference>
<evidence type="ECO:0000313" key="5">
    <source>
        <dbReference type="Proteomes" id="UP000199706"/>
    </source>
</evidence>
<name>A0A1G8GVR4_9BURK</name>
<evidence type="ECO:0000259" key="1">
    <source>
        <dbReference type="Pfam" id="PF01968"/>
    </source>
</evidence>
<dbReference type="Pfam" id="PF01968">
    <property type="entry name" value="Hydantoinase_A"/>
    <property type="match status" value="1"/>
</dbReference>
<feature type="domain" description="Hydantoinase/oxoprolinase N-terminal" evidence="2">
    <location>
        <begin position="4"/>
        <end position="181"/>
    </location>
</feature>
<dbReference type="AlphaFoldDB" id="A0A1G8GVR4"/>
<dbReference type="Pfam" id="PF19278">
    <property type="entry name" value="Hydant_A_C"/>
    <property type="match status" value="1"/>
</dbReference>
<dbReference type="GO" id="GO:0006749">
    <property type="term" value="P:glutathione metabolic process"/>
    <property type="evidence" value="ECO:0007669"/>
    <property type="project" value="TreeGrafter"/>
</dbReference>
<dbReference type="EMBL" id="FNCJ01000015">
    <property type="protein sequence ID" value="SDH98477.1"/>
    <property type="molecule type" value="Genomic_DNA"/>
</dbReference>
<dbReference type="RefSeq" id="WP_090689460.1">
    <property type="nucleotide sequence ID" value="NZ_CADERL010000024.1"/>
</dbReference>
<protein>
    <submittedName>
        <fullName evidence="4">N-methylhydantoinase A</fullName>
    </submittedName>
</protein>
<dbReference type="Proteomes" id="UP000199706">
    <property type="component" value="Unassembled WGS sequence"/>
</dbReference>
<dbReference type="PANTHER" id="PTHR11365:SF23">
    <property type="entry name" value="HYPOTHETICAL 5-OXOPROLINASE (EUROFUNG)-RELATED"/>
    <property type="match status" value="1"/>
</dbReference>
<feature type="domain" description="Acetophenone carboxylase-like C-terminal" evidence="3">
    <location>
        <begin position="538"/>
        <end position="677"/>
    </location>
</feature>
<evidence type="ECO:0000259" key="3">
    <source>
        <dbReference type="Pfam" id="PF19278"/>
    </source>
</evidence>
<dbReference type="InterPro" id="IPR043129">
    <property type="entry name" value="ATPase_NBD"/>
</dbReference>
<gene>
    <name evidence="4" type="ORF">SAMN05216466_115166</name>
</gene>